<dbReference type="InterPro" id="IPR020568">
    <property type="entry name" value="Ribosomal_Su5_D2-typ_SF"/>
</dbReference>
<reference evidence="10 11" key="1">
    <citation type="journal article" date="2014" name="Antonie Van Leeuwenhoek">
        <title>Roseivivax atlanticus sp. nov., isolated from surface seawater of the Atlantic Ocean.</title>
        <authorList>
            <person name="Li G."/>
            <person name="Lai Q."/>
            <person name="Liu X."/>
            <person name="Sun F."/>
            <person name="Shao Z."/>
        </authorList>
    </citation>
    <scope>NUCLEOTIDE SEQUENCE [LARGE SCALE GENOMIC DNA]</scope>
    <source>
        <strain evidence="10 11">22II-s10s</strain>
    </source>
</reference>
<evidence type="ECO:0000256" key="2">
    <source>
        <dbReference type="ARBA" id="ARBA00022694"/>
    </source>
</evidence>
<dbReference type="RefSeq" id="WP_043844916.1">
    <property type="nucleotide sequence ID" value="NZ_AQQW01000007.1"/>
</dbReference>
<protein>
    <recommendedName>
        <fullName evidence="7 8">Ribonuclease P protein component</fullName>
        <shortName evidence="7">RNase P protein</shortName>
        <shortName evidence="7">RNaseP protein</shortName>
        <ecNumber evidence="7 8">3.1.26.5</ecNumber>
    </recommendedName>
    <alternativeName>
        <fullName evidence="7">Protein C5</fullName>
    </alternativeName>
</protein>
<dbReference type="PATRIC" id="fig|1317118.6.peg.2645"/>
<dbReference type="PANTHER" id="PTHR33992">
    <property type="entry name" value="RIBONUCLEASE P PROTEIN COMPONENT"/>
    <property type="match status" value="1"/>
</dbReference>
<keyword evidence="5 7" id="KW-0378">Hydrolase</keyword>
<dbReference type="GO" id="GO:0004526">
    <property type="term" value="F:ribonuclease P activity"/>
    <property type="evidence" value="ECO:0007669"/>
    <property type="project" value="UniProtKB-UniRule"/>
</dbReference>
<dbReference type="eggNOG" id="COG0594">
    <property type="taxonomic scope" value="Bacteria"/>
</dbReference>
<evidence type="ECO:0000256" key="4">
    <source>
        <dbReference type="ARBA" id="ARBA00022759"/>
    </source>
</evidence>
<evidence type="ECO:0000256" key="6">
    <source>
        <dbReference type="ARBA" id="ARBA00022884"/>
    </source>
</evidence>
<comment type="similarity">
    <text evidence="7">Belongs to the RnpA family.</text>
</comment>
<keyword evidence="6 7" id="KW-0694">RNA-binding</keyword>
<dbReference type="Pfam" id="PF00825">
    <property type="entry name" value="Ribonuclease_P"/>
    <property type="match status" value="1"/>
</dbReference>
<dbReference type="PROSITE" id="PS00648">
    <property type="entry name" value="RIBONUCLEASE_P"/>
    <property type="match status" value="1"/>
</dbReference>
<dbReference type="InterPro" id="IPR014721">
    <property type="entry name" value="Ribsml_uS5_D2-typ_fold_subgr"/>
</dbReference>
<dbReference type="PANTHER" id="PTHR33992:SF1">
    <property type="entry name" value="RIBONUCLEASE P PROTEIN COMPONENT"/>
    <property type="match status" value="1"/>
</dbReference>
<keyword evidence="11" id="KW-1185">Reference proteome</keyword>
<gene>
    <name evidence="7" type="primary">rnpA</name>
    <name evidence="10" type="ORF">ATO8_12846</name>
</gene>
<feature type="region of interest" description="Disordered" evidence="9">
    <location>
        <begin position="1"/>
        <end position="27"/>
    </location>
</feature>
<organism evidence="10 11">
    <name type="scientific">Roseivivax marinus</name>
    <dbReference type="NCBI Taxonomy" id="1379903"/>
    <lineage>
        <taxon>Bacteria</taxon>
        <taxon>Pseudomonadati</taxon>
        <taxon>Pseudomonadota</taxon>
        <taxon>Alphaproteobacteria</taxon>
        <taxon>Rhodobacterales</taxon>
        <taxon>Roseobacteraceae</taxon>
        <taxon>Roseivivax</taxon>
    </lineage>
</organism>
<feature type="region of interest" description="Disordered" evidence="9">
    <location>
        <begin position="43"/>
        <end position="63"/>
    </location>
</feature>
<keyword evidence="4 7" id="KW-0255">Endonuclease</keyword>
<comment type="caution">
    <text evidence="10">The sequence shown here is derived from an EMBL/GenBank/DDBJ whole genome shotgun (WGS) entry which is preliminary data.</text>
</comment>
<feature type="compositionally biased region" description="Low complexity" evidence="9">
    <location>
        <begin position="10"/>
        <end position="21"/>
    </location>
</feature>
<evidence type="ECO:0000256" key="3">
    <source>
        <dbReference type="ARBA" id="ARBA00022722"/>
    </source>
</evidence>
<comment type="subunit">
    <text evidence="7">Consists of a catalytic RNA component (M1 or rnpB) and a protein subunit.</text>
</comment>
<dbReference type="EC" id="3.1.26.5" evidence="7 8"/>
<evidence type="ECO:0000313" key="10">
    <source>
        <dbReference type="EMBL" id="ETW12440.1"/>
    </source>
</evidence>
<dbReference type="InterPro" id="IPR000100">
    <property type="entry name" value="RNase_P"/>
</dbReference>
<evidence type="ECO:0000256" key="8">
    <source>
        <dbReference type="NCBIfam" id="TIGR00188"/>
    </source>
</evidence>
<dbReference type="HAMAP" id="MF_00227">
    <property type="entry name" value="RNase_P"/>
    <property type="match status" value="1"/>
</dbReference>
<accession>W4HKD8</accession>
<dbReference type="Proteomes" id="UP000019063">
    <property type="component" value="Unassembled WGS sequence"/>
</dbReference>
<dbReference type="GO" id="GO:0042781">
    <property type="term" value="F:3'-tRNA processing endoribonuclease activity"/>
    <property type="evidence" value="ECO:0007669"/>
    <property type="project" value="TreeGrafter"/>
</dbReference>
<comment type="catalytic activity">
    <reaction evidence="7">
        <text>Endonucleolytic cleavage of RNA, removing 5'-extranucleotides from tRNA precursor.</text>
        <dbReference type="EC" id="3.1.26.5"/>
    </reaction>
</comment>
<dbReference type="GO" id="GO:0000049">
    <property type="term" value="F:tRNA binding"/>
    <property type="evidence" value="ECO:0007669"/>
    <property type="project" value="UniProtKB-UniRule"/>
</dbReference>
<keyword evidence="2 7" id="KW-0819">tRNA processing</keyword>
<dbReference type="GO" id="GO:0030677">
    <property type="term" value="C:ribonuclease P complex"/>
    <property type="evidence" value="ECO:0007669"/>
    <property type="project" value="TreeGrafter"/>
</dbReference>
<dbReference type="STRING" id="1379903.ATO8_12846"/>
<dbReference type="NCBIfam" id="TIGR00188">
    <property type="entry name" value="rnpA"/>
    <property type="match status" value="1"/>
</dbReference>
<dbReference type="SUPFAM" id="SSF54211">
    <property type="entry name" value="Ribosomal protein S5 domain 2-like"/>
    <property type="match status" value="1"/>
</dbReference>
<comment type="function">
    <text evidence="1 7">RNaseP catalyzes the removal of the 5'-leader sequence from pre-tRNA to produce the mature 5'-terminus. It can also cleave other RNA substrates such as 4.5S RNA. The protein component plays an auxiliary but essential role in vivo by binding to the 5'-leader sequence and broadening the substrate specificity of the ribozyme.</text>
</comment>
<evidence type="ECO:0000256" key="7">
    <source>
        <dbReference type="HAMAP-Rule" id="MF_00227"/>
    </source>
</evidence>
<evidence type="ECO:0000313" key="11">
    <source>
        <dbReference type="Proteomes" id="UP000019063"/>
    </source>
</evidence>
<dbReference type="InterPro" id="IPR020539">
    <property type="entry name" value="RNase_P_CS"/>
</dbReference>
<dbReference type="GO" id="GO:0001682">
    <property type="term" value="P:tRNA 5'-leader removal"/>
    <property type="evidence" value="ECO:0007669"/>
    <property type="project" value="UniProtKB-UniRule"/>
</dbReference>
<evidence type="ECO:0000256" key="1">
    <source>
        <dbReference type="ARBA" id="ARBA00002663"/>
    </source>
</evidence>
<dbReference type="EMBL" id="AQQW01000007">
    <property type="protein sequence ID" value="ETW12440.1"/>
    <property type="molecule type" value="Genomic_DNA"/>
</dbReference>
<keyword evidence="3 7" id="KW-0540">Nuclease</keyword>
<name>W4HKD8_9RHOB</name>
<evidence type="ECO:0000256" key="9">
    <source>
        <dbReference type="SAM" id="MobiDB-lite"/>
    </source>
</evidence>
<dbReference type="AlphaFoldDB" id="W4HKD8"/>
<sequence length="141" mass="15278">MTPPPDDPAPMRADASPAASSCPLPRIETLRRRPDFLAAARADKQGTASMLVQARPRADGTSTVRVGFTCSKKIGNAVTRNRAKRRLRAAAREVLSVHARPGLDYVLIGKPGATVTRPFDALTGDLRQALDRLHGRMNGRR</sequence>
<evidence type="ECO:0000256" key="5">
    <source>
        <dbReference type="ARBA" id="ARBA00022801"/>
    </source>
</evidence>
<dbReference type="Gene3D" id="3.30.230.10">
    <property type="match status" value="1"/>
</dbReference>
<proteinExistence type="inferred from homology"/>